<protein>
    <submittedName>
        <fullName evidence="2">Antibiotic biosynthesis monooxygenase</fullName>
    </submittedName>
</protein>
<accession>A0ABR7VG72</accession>
<keyword evidence="2" id="KW-0560">Oxidoreductase</keyword>
<dbReference type="EMBL" id="JABTCG010000005">
    <property type="protein sequence ID" value="MBD0851911.1"/>
    <property type="molecule type" value="Genomic_DNA"/>
</dbReference>
<dbReference type="Proteomes" id="UP000598350">
    <property type="component" value="Unassembled WGS sequence"/>
</dbReference>
<dbReference type="InterPro" id="IPR007138">
    <property type="entry name" value="ABM_dom"/>
</dbReference>
<comment type="caution">
    <text evidence="2">The sequence shown here is derived from an EMBL/GenBank/DDBJ whole genome shotgun (WGS) entry which is preliminary data.</text>
</comment>
<feature type="domain" description="ABM" evidence="1">
    <location>
        <begin position="2"/>
        <end position="92"/>
    </location>
</feature>
<evidence type="ECO:0000313" key="3">
    <source>
        <dbReference type="Proteomes" id="UP000598350"/>
    </source>
</evidence>
<sequence length="105" mass="12602">MILEIAMLEVKPGMEEQFEVDFKIANTYISAINGYVKHSLQKCIEQKNKYSLLVEWDTLENHIVDFRQSSEYLKWKKLLHHYYDPFPTVEHFEKVFESKKSDTIE</sequence>
<dbReference type="SUPFAM" id="SSF54909">
    <property type="entry name" value="Dimeric alpha+beta barrel"/>
    <property type="match status" value="1"/>
</dbReference>
<evidence type="ECO:0000259" key="1">
    <source>
        <dbReference type="PROSITE" id="PS51725"/>
    </source>
</evidence>
<evidence type="ECO:0000313" key="2">
    <source>
        <dbReference type="EMBL" id="MBD0851911.1"/>
    </source>
</evidence>
<name>A0ABR7VG72_9FLAO</name>
<gene>
    <name evidence="2" type="ORF">HPE63_14615</name>
</gene>
<keyword evidence="2" id="KW-0503">Monooxygenase</keyword>
<keyword evidence="3" id="KW-1185">Reference proteome</keyword>
<organism evidence="2 3">
    <name type="scientific">Maribacter arenosus</name>
    <dbReference type="NCBI Taxonomy" id="1854708"/>
    <lineage>
        <taxon>Bacteria</taxon>
        <taxon>Pseudomonadati</taxon>
        <taxon>Bacteroidota</taxon>
        <taxon>Flavobacteriia</taxon>
        <taxon>Flavobacteriales</taxon>
        <taxon>Flavobacteriaceae</taxon>
        <taxon>Maribacter</taxon>
    </lineage>
</organism>
<dbReference type="PROSITE" id="PS51725">
    <property type="entry name" value="ABM"/>
    <property type="match status" value="1"/>
</dbReference>
<dbReference type="GO" id="GO:0004497">
    <property type="term" value="F:monooxygenase activity"/>
    <property type="evidence" value="ECO:0007669"/>
    <property type="project" value="UniProtKB-KW"/>
</dbReference>
<dbReference type="Gene3D" id="3.30.70.100">
    <property type="match status" value="1"/>
</dbReference>
<proteinExistence type="predicted"/>
<dbReference type="InterPro" id="IPR011008">
    <property type="entry name" value="Dimeric_a/b-barrel"/>
</dbReference>
<dbReference type="Pfam" id="PF03992">
    <property type="entry name" value="ABM"/>
    <property type="match status" value="1"/>
</dbReference>
<reference evidence="2 3" key="1">
    <citation type="submission" date="2020-05" db="EMBL/GenBank/DDBJ databases">
        <title>The draft genome sequence of Maribacter arenosus CAU 1321.</title>
        <authorList>
            <person name="Mu L."/>
        </authorList>
    </citation>
    <scope>NUCLEOTIDE SEQUENCE [LARGE SCALE GENOMIC DNA]</scope>
    <source>
        <strain evidence="2 3">CAU 1321</strain>
    </source>
</reference>
<dbReference type="RefSeq" id="WP_188315029.1">
    <property type="nucleotide sequence ID" value="NZ_JABTCG010000005.1"/>
</dbReference>